<feature type="domain" description="HTH lacI-type" evidence="4">
    <location>
        <begin position="2"/>
        <end position="56"/>
    </location>
</feature>
<dbReference type="Gene3D" id="3.40.50.2300">
    <property type="match status" value="2"/>
</dbReference>
<protein>
    <submittedName>
        <fullName evidence="5">LacI family DNA-binding transcriptional regulator</fullName>
    </submittedName>
</protein>
<evidence type="ECO:0000313" key="5">
    <source>
        <dbReference type="EMBL" id="THV20994.1"/>
    </source>
</evidence>
<dbReference type="Pfam" id="PF13377">
    <property type="entry name" value="Peripla_BP_3"/>
    <property type="match status" value="1"/>
</dbReference>
<gene>
    <name evidence="5" type="ORF">FAA97_17520</name>
</gene>
<dbReference type="PANTHER" id="PTHR30146">
    <property type="entry name" value="LACI-RELATED TRANSCRIPTIONAL REPRESSOR"/>
    <property type="match status" value="1"/>
</dbReference>
<dbReference type="InterPro" id="IPR028082">
    <property type="entry name" value="Peripla_BP_I"/>
</dbReference>
<dbReference type="Pfam" id="PF00356">
    <property type="entry name" value="LacI"/>
    <property type="match status" value="1"/>
</dbReference>
<dbReference type="InterPro" id="IPR046335">
    <property type="entry name" value="LacI/GalR-like_sensor"/>
</dbReference>
<dbReference type="GO" id="GO:0000976">
    <property type="term" value="F:transcription cis-regulatory region binding"/>
    <property type="evidence" value="ECO:0007669"/>
    <property type="project" value="TreeGrafter"/>
</dbReference>
<dbReference type="SUPFAM" id="SSF53822">
    <property type="entry name" value="Periplasmic binding protein-like I"/>
    <property type="match status" value="1"/>
</dbReference>
<organism evidence="5 6">
    <name type="scientific">Peteryoungia ipomoeae</name>
    <dbReference type="NCBI Taxonomy" id="1210932"/>
    <lineage>
        <taxon>Bacteria</taxon>
        <taxon>Pseudomonadati</taxon>
        <taxon>Pseudomonadota</taxon>
        <taxon>Alphaproteobacteria</taxon>
        <taxon>Hyphomicrobiales</taxon>
        <taxon>Rhizobiaceae</taxon>
        <taxon>Peteryoungia</taxon>
    </lineage>
</organism>
<evidence type="ECO:0000256" key="1">
    <source>
        <dbReference type="ARBA" id="ARBA00023015"/>
    </source>
</evidence>
<keyword evidence="6" id="KW-1185">Reference proteome</keyword>
<accession>A0A4S8P0E4</accession>
<evidence type="ECO:0000259" key="4">
    <source>
        <dbReference type="PROSITE" id="PS50932"/>
    </source>
</evidence>
<evidence type="ECO:0000313" key="6">
    <source>
        <dbReference type="Proteomes" id="UP000308828"/>
    </source>
</evidence>
<dbReference type="OrthoDB" id="8328706at2"/>
<dbReference type="CDD" id="cd01392">
    <property type="entry name" value="HTH_LacI"/>
    <property type="match status" value="1"/>
</dbReference>
<reference evidence="5 6" key="1">
    <citation type="submission" date="2019-04" db="EMBL/GenBank/DDBJ databases">
        <title>Genome sequence of strain shin9-1.</title>
        <authorList>
            <person name="Gao J."/>
            <person name="Sun J."/>
        </authorList>
    </citation>
    <scope>NUCLEOTIDE SEQUENCE [LARGE SCALE GENOMIC DNA]</scope>
    <source>
        <strain evidence="6">shin9-1</strain>
    </source>
</reference>
<keyword evidence="2 5" id="KW-0238">DNA-binding</keyword>
<keyword evidence="3" id="KW-0804">Transcription</keyword>
<dbReference type="SUPFAM" id="SSF47413">
    <property type="entry name" value="lambda repressor-like DNA-binding domains"/>
    <property type="match status" value="1"/>
</dbReference>
<dbReference type="CDD" id="cd20010">
    <property type="entry name" value="PBP1_AglR-like"/>
    <property type="match status" value="1"/>
</dbReference>
<proteinExistence type="predicted"/>
<dbReference type="SMART" id="SM00354">
    <property type="entry name" value="HTH_LACI"/>
    <property type="match status" value="1"/>
</dbReference>
<dbReference type="Proteomes" id="UP000308828">
    <property type="component" value="Unassembled WGS sequence"/>
</dbReference>
<sequence>MKGIRQLAEHLDISIGTVSRALNGKPDVNEETRKRVLEAAEKLGYVANQAGRSLRKGATGIIGFMMQTGHDITGQGDSFFMRVFDGVQTVLSRHNLDLVALLCSSEEDPEAYLKRIVARGFADGIILSATRHKDARFELLHKAKIPFITLGRSQTDVGQPWYDLDFEGMAEAALGRFVEKGHRHIAISRPFGEINLGYLFEAKCISLLSDRGLRLDTDHVFRCSPNEAGGYDVARQVIAAKTRPSAIVLLNEATVVGFYRGLQEAGLQPGRDIAVIGQHSPQAQFLHPTLTCFRPDLRALGVALAETLLATMSDFAEAYPEAERRHLWPMELIEGASD</sequence>
<dbReference type="EMBL" id="STGV01000006">
    <property type="protein sequence ID" value="THV20994.1"/>
    <property type="molecule type" value="Genomic_DNA"/>
</dbReference>
<dbReference type="PANTHER" id="PTHR30146:SF138">
    <property type="entry name" value="TRANSCRIPTIONAL REGULATORY PROTEIN"/>
    <property type="match status" value="1"/>
</dbReference>
<keyword evidence="1" id="KW-0805">Transcription regulation</keyword>
<name>A0A4S8P0E4_9HYPH</name>
<evidence type="ECO:0000256" key="3">
    <source>
        <dbReference type="ARBA" id="ARBA00023163"/>
    </source>
</evidence>
<dbReference type="RefSeq" id="WP_136599853.1">
    <property type="nucleotide sequence ID" value="NZ_STGV01000006.1"/>
</dbReference>
<dbReference type="PROSITE" id="PS50932">
    <property type="entry name" value="HTH_LACI_2"/>
    <property type="match status" value="1"/>
</dbReference>
<comment type="caution">
    <text evidence="5">The sequence shown here is derived from an EMBL/GenBank/DDBJ whole genome shotgun (WGS) entry which is preliminary data.</text>
</comment>
<dbReference type="Gene3D" id="1.10.260.40">
    <property type="entry name" value="lambda repressor-like DNA-binding domains"/>
    <property type="match status" value="1"/>
</dbReference>
<dbReference type="AlphaFoldDB" id="A0A4S8P0E4"/>
<dbReference type="InterPro" id="IPR010982">
    <property type="entry name" value="Lambda_DNA-bd_dom_sf"/>
</dbReference>
<dbReference type="GO" id="GO:0003700">
    <property type="term" value="F:DNA-binding transcription factor activity"/>
    <property type="evidence" value="ECO:0007669"/>
    <property type="project" value="TreeGrafter"/>
</dbReference>
<dbReference type="InterPro" id="IPR000843">
    <property type="entry name" value="HTH_LacI"/>
</dbReference>
<evidence type="ECO:0000256" key="2">
    <source>
        <dbReference type="ARBA" id="ARBA00023125"/>
    </source>
</evidence>